<evidence type="ECO:0000313" key="1">
    <source>
        <dbReference type="EMBL" id="BAN52433.1"/>
    </source>
</evidence>
<dbReference type="EMBL" id="AP013070">
    <property type="protein sequence ID" value="BAN52433.1"/>
    <property type="molecule type" value="Genomic_DNA"/>
</dbReference>
<evidence type="ECO:0008006" key="3">
    <source>
        <dbReference type="Google" id="ProtNLM"/>
    </source>
</evidence>
<dbReference type="GeneID" id="45522109"/>
<protein>
    <recommendedName>
        <fullName evidence="3">Transcriptional regulator VspR</fullName>
    </recommendedName>
</protein>
<dbReference type="RefSeq" id="WP_016497805.1">
    <property type="nucleotide sequence ID" value="NC_021505.1"/>
</dbReference>
<name>A0ABM7E9D1_PSEPU</name>
<reference evidence="1 2" key="1">
    <citation type="journal article" date="2014" name="Genome Announc.">
        <title>The Complete Genome Sequence of Pseudomonas putida NBRC 14164T Confirms High Intraspecies Variation.</title>
        <authorList>
            <person name="Ohji S."/>
            <person name="Yamazoe A."/>
            <person name="Hosoyama A."/>
            <person name="Tsuchikane K."/>
            <person name="Ezaki T."/>
            <person name="Fujita N."/>
        </authorList>
    </citation>
    <scope>NUCLEOTIDE SEQUENCE [LARGE SCALE GENOMIC DNA]</scope>
    <source>
        <strain evidence="1 2">NBRC 14164</strain>
    </source>
</reference>
<gene>
    <name evidence="1" type="ORF">PP4_05800</name>
</gene>
<accession>A0ABM7E9D1</accession>
<proteinExistence type="predicted"/>
<organism evidence="1 2">
    <name type="scientific">Pseudomonas putida NBRC 14164</name>
    <dbReference type="NCBI Taxonomy" id="1211579"/>
    <lineage>
        <taxon>Bacteria</taxon>
        <taxon>Pseudomonadati</taxon>
        <taxon>Pseudomonadota</taxon>
        <taxon>Gammaproteobacteria</taxon>
        <taxon>Pseudomonadales</taxon>
        <taxon>Pseudomonadaceae</taxon>
        <taxon>Pseudomonas</taxon>
    </lineage>
</organism>
<evidence type="ECO:0000313" key="2">
    <source>
        <dbReference type="Proteomes" id="UP000016702"/>
    </source>
</evidence>
<sequence>MKSPSFSLDRRIHELLQKAEFERFTPRSLRDAYASAYAVPRELASDLRRYIFRQLIRLQRVGWITRDPEKKGRDQVYHLANLPSSVSLLLVEEGYLSTAATNQLNNDMSKTCRDDVPDARTTQNLQGMVKEARLDFLTSMGEAERYKQLLDDMPHLQPKLENDYIEARDRSSRLLGHLRAMEKTLKKLGIG</sequence>
<keyword evidence="2" id="KW-1185">Reference proteome</keyword>
<dbReference type="Proteomes" id="UP000016702">
    <property type="component" value="Chromosome"/>
</dbReference>